<dbReference type="Proteomes" id="UP001276659">
    <property type="component" value="Unassembled WGS sequence"/>
</dbReference>
<dbReference type="EMBL" id="JASNWA010000010">
    <property type="protein sequence ID" value="KAK3168531.1"/>
    <property type="molecule type" value="Genomic_DNA"/>
</dbReference>
<reference evidence="1" key="1">
    <citation type="submission" date="2022-11" db="EMBL/GenBank/DDBJ databases">
        <title>Chromosomal genome sequence assembly and mating type (MAT) locus characterization of the leprose asexual lichenized fungus Lepraria neglecta (Nyl.) Erichsen.</title>
        <authorList>
            <person name="Allen J.L."/>
            <person name="Pfeffer B."/>
        </authorList>
    </citation>
    <scope>NUCLEOTIDE SEQUENCE</scope>
    <source>
        <strain evidence="1">Allen 5258</strain>
    </source>
</reference>
<protein>
    <submittedName>
        <fullName evidence="1">Uncharacterized protein</fullName>
    </submittedName>
</protein>
<name>A0AAD9Z071_9LECA</name>
<sequence length="203" mass="23002">MTGIEGLEDHGALESLQNTVSMTKGVIKATLANRHLRKSTLALLESRVGEIQDLFGFPEAVTLCKNAKLLKDVCLGRDAHVTQEACLPIHDVDKLLYWAIDNDATPEILEVLLFSTELSHEMVSRAFSEKQNKMTEMLLDRDDEFRFRLNMLDEIAITDNDKGAIMDIFKKRLMRDSEENEYILTAVRDYDPLDTTITAIKPS</sequence>
<evidence type="ECO:0000313" key="1">
    <source>
        <dbReference type="EMBL" id="KAK3168531.1"/>
    </source>
</evidence>
<dbReference type="AlphaFoldDB" id="A0AAD9Z071"/>
<comment type="caution">
    <text evidence="1">The sequence shown here is derived from an EMBL/GenBank/DDBJ whole genome shotgun (WGS) entry which is preliminary data.</text>
</comment>
<keyword evidence="2" id="KW-1185">Reference proteome</keyword>
<accession>A0AAD9Z071</accession>
<gene>
    <name evidence="1" type="ORF">OEA41_004979</name>
</gene>
<organism evidence="1 2">
    <name type="scientific">Lepraria neglecta</name>
    <dbReference type="NCBI Taxonomy" id="209136"/>
    <lineage>
        <taxon>Eukaryota</taxon>
        <taxon>Fungi</taxon>
        <taxon>Dikarya</taxon>
        <taxon>Ascomycota</taxon>
        <taxon>Pezizomycotina</taxon>
        <taxon>Lecanoromycetes</taxon>
        <taxon>OSLEUM clade</taxon>
        <taxon>Lecanoromycetidae</taxon>
        <taxon>Lecanorales</taxon>
        <taxon>Lecanorineae</taxon>
        <taxon>Stereocaulaceae</taxon>
        <taxon>Lepraria</taxon>
    </lineage>
</organism>
<evidence type="ECO:0000313" key="2">
    <source>
        <dbReference type="Proteomes" id="UP001276659"/>
    </source>
</evidence>
<proteinExistence type="predicted"/>